<dbReference type="SUPFAM" id="SSF117916">
    <property type="entry name" value="Fe-S cluster assembly (FSCA) domain-like"/>
    <property type="match status" value="1"/>
</dbReference>
<gene>
    <name evidence="3" type="ORF">E4P47_03340</name>
</gene>
<dbReference type="Gene3D" id="3.30.300.130">
    <property type="entry name" value="Fe-S cluster assembly (FSCA)"/>
    <property type="match status" value="1"/>
</dbReference>
<dbReference type="GeneID" id="66796760"/>
<sequence length="99" mass="10835">MQDINTHISQETVAAVLAERVRPRLQAHGGDIHLIDIEGTTVRLKVSGACQSCPSLSDTIEEVILQALQESLGVPSLKVEVDRGVSRNLIQEALKIIRR</sequence>
<comment type="caution">
    <text evidence="3">The sequence shown here is derived from an EMBL/GenBank/DDBJ whole genome shotgun (WGS) entry which is preliminary data.</text>
</comment>
<feature type="domain" description="NIF system FeS cluster assembly NifU C-terminal" evidence="2">
    <location>
        <begin position="13"/>
        <end position="73"/>
    </location>
</feature>
<dbReference type="PANTHER" id="PTHR11178:SF1">
    <property type="entry name" value="NFU1 IRON-SULFUR CLUSTER SCAFFOLD HOMOLOG, MITOCHONDRIAL"/>
    <property type="match status" value="1"/>
</dbReference>
<protein>
    <submittedName>
        <fullName evidence="3">NifU family protein</fullName>
    </submittedName>
</protein>
<reference evidence="3 4" key="1">
    <citation type="submission" date="2019-03" db="EMBL/GenBank/DDBJ databases">
        <title>Porphyromonas levii Isolated from the Uterus of Dairy Cows.</title>
        <authorList>
            <person name="Francis A.M."/>
        </authorList>
    </citation>
    <scope>NUCLEOTIDE SEQUENCE [LARGE SCALE GENOMIC DNA]</scope>
    <source>
        <strain evidence="3 4">AF5678</strain>
    </source>
</reference>
<evidence type="ECO:0000259" key="2">
    <source>
        <dbReference type="Pfam" id="PF01106"/>
    </source>
</evidence>
<keyword evidence="4" id="KW-1185">Reference proteome</keyword>
<evidence type="ECO:0000313" key="3">
    <source>
        <dbReference type="EMBL" id="TFH95938.1"/>
    </source>
</evidence>
<organism evidence="3 4">
    <name type="scientific">Porphyromonas levii</name>
    <dbReference type="NCBI Taxonomy" id="28114"/>
    <lineage>
        <taxon>Bacteria</taxon>
        <taxon>Pseudomonadati</taxon>
        <taxon>Bacteroidota</taxon>
        <taxon>Bacteroidia</taxon>
        <taxon>Bacteroidales</taxon>
        <taxon>Porphyromonadaceae</taxon>
        <taxon>Porphyromonas</taxon>
    </lineage>
</organism>
<evidence type="ECO:0000256" key="1">
    <source>
        <dbReference type="ARBA" id="ARBA00006420"/>
    </source>
</evidence>
<dbReference type="Pfam" id="PF01106">
    <property type="entry name" value="NifU"/>
    <property type="match status" value="1"/>
</dbReference>
<dbReference type="InterPro" id="IPR001075">
    <property type="entry name" value="NIF_FeS_clus_asmbl_NifU_C"/>
</dbReference>
<dbReference type="RefSeq" id="WP_134849024.1">
    <property type="nucleotide sequence ID" value="NZ_CP197400.1"/>
</dbReference>
<comment type="similarity">
    <text evidence="1">Belongs to the NifU family.</text>
</comment>
<dbReference type="PANTHER" id="PTHR11178">
    <property type="entry name" value="IRON-SULFUR CLUSTER SCAFFOLD PROTEIN NFU-RELATED"/>
    <property type="match status" value="1"/>
</dbReference>
<dbReference type="STRING" id="1122973.GCA_000379925_00469"/>
<name>A0A4Y8WQ50_9PORP</name>
<dbReference type="Proteomes" id="UP000297225">
    <property type="component" value="Unassembled WGS sequence"/>
</dbReference>
<evidence type="ECO:0000313" key="4">
    <source>
        <dbReference type="Proteomes" id="UP000297225"/>
    </source>
</evidence>
<dbReference type="EMBL" id="SPNC01000033">
    <property type="protein sequence ID" value="TFH95938.1"/>
    <property type="molecule type" value="Genomic_DNA"/>
</dbReference>
<dbReference type="AlphaFoldDB" id="A0A4Y8WQ50"/>
<proteinExistence type="inferred from homology"/>
<dbReference type="GO" id="GO:0005506">
    <property type="term" value="F:iron ion binding"/>
    <property type="evidence" value="ECO:0007669"/>
    <property type="project" value="InterPro"/>
</dbReference>
<dbReference type="InterPro" id="IPR034904">
    <property type="entry name" value="FSCA_dom_sf"/>
</dbReference>
<dbReference type="OrthoDB" id="9796965at2"/>
<dbReference type="GO" id="GO:0051536">
    <property type="term" value="F:iron-sulfur cluster binding"/>
    <property type="evidence" value="ECO:0007669"/>
    <property type="project" value="InterPro"/>
</dbReference>
<dbReference type="GO" id="GO:0016226">
    <property type="term" value="P:iron-sulfur cluster assembly"/>
    <property type="evidence" value="ECO:0007669"/>
    <property type="project" value="InterPro"/>
</dbReference>
<accession>A0A4Y8WQ50</accession>